<dbReference type="AlphaFoldDB" id="A0A1H0EM61"/>
<feature type="transmembrane region" description="Helical" evidence="9">
    <location>
        <begin position="29"/>
        <end position="50"/>
    </location>
</feature>
<dbReference type="CDD" id="cd00082">
    <property type="entry name" value="HisKA"/>
    <property type="match status" value="1"/>
</dbReference>
<dbReference type="EC" id="2.7.13.3" evidence="2"/>
<evidence type="ECO:0000259" key="10">
    <source>
        <dbReference type="PROSITE" id="PS50109"/>
    </source>
</evidence>
<accession>A0A1H0EM61</accession>
<evidence type="ECO:0000313" key="11">
    <source>
        <dbReference type="EMBL" id="SDN83537.1"/>
    </source>
</evidence>
<dbReference type="Pfam" id="PF00512">
    <property type="entry name" value="HisKA"/>
    <property type="match status" value="1"/>
</dbReference>
<dbReference type="OrthoDB" id="9773941at2"/>
<evidence type="ECO:0000256" key="4">
    <source>
        <dbReference type="ARBA" id="ARBA00022679"/>
    </source>
</evidence>
<dbReference type="Gene3D" id="1.10.287.130">
    <property type="match status" value="1"/>
</dbReference>
<dbReference type="STRING" id="206665.SAMN04488516_10854"/>
<dbReference type="PROSITE" id="PS50109">
    <property type="entry name" value="HIS_KIN"/>
    <property type="match status" value="1"/>
</dbReference>
<keyword evidence="3" id="KW-0597">Phosphoprotein</keyword>
<keyword evidence="6 11" id="KW-0418">Kinase</keyword>
<feature type="transmembrane region" description="Helical" evidence="9">
    <location>
        <begin position="137"/>
        <end position="155"/>
    </location>
</feature>
<keyword evidence="12" id="KW-1185">Reference proteome</keyword>
<name>A0A1H0EM61_9BACT</name>
<keyword evidence="9" id="KW-1133">Transmembrane helix</keyword>
<evidence type="ECO:0000256" key="5">
    <source>
        <dbReference type="ARBA" id="ARBA00022741"/>
    </source>
</evidence>
<keyword evidence="9" id="KW-0472">Membrane</keyword>
<dbReference type="InterPro" id="IPR036097">
    <property type="entry name" value="HisK_dim/P_sf"/>
</dbReference>
<keyword evidence="5" id="KW-0547">Nucleotide-binding</keyword>
<dbReference type="GO" id="GO:0000155">
    <property type="term" value="F:phosphorelay sensor kinase activity"/>
    <property type="evidence" value="ECO:0007669"/>
    <property type="project" value="InterPro"/>
</dbReference>
<organism evidence="11 12">
    <name type="scientific">Desulfonauticus submarinus</name>
    <dbReference type="NCBI Taxonomy" id="206665"/>
    <lineage>
        <taxon>Bacteria</taxon>
        <taxon>Pseudomonadati</taxon>
        <taxon>Thermodesulfobacteriota</taxon>
        <taxon>Desulfovibrionia</taxon>
        <taxon>Desulfovibrionales</taxon>
        <taxon>Desulfonauticaceae</taxon>
        <taxon>Desulfonauticus</taxon>
    </lineage>
</organism>
<keyword evidence="7" id="KW-0067">ATP-binding</keyword>
<proteinExistence type="predicted"/>
<dbReference type="EMBL" id="FNIN01000008">
    <property type="protein sequence ID" value="SDN83537.1"/>
    <property type="molecule type" value="Genomic_DNA"/>
</dbReference>
<feature type="transmembrane region" description="Helical" evidence="9">
    <location>
        <begin position="114"/>
        <end position="130"/>
    </location>
</feature>
<evidence type="ECO:0000313" key="12">
    <source>
        <dbReference type="Proteomes" id="UP000199602"/>
    </source>
</evidence>
<gene>
    <name evidence="11" type="ORF">SAMN04488516_10854</name>
</gene>
<dbReference type="InterPro" id="IPR003661">
    <property type="entry name" value="HisK_dim/P_dom"/>
</dbReference>
<dbReference type="SMART" id="SM00388">
    <property type="entry name" value="HisKA"/>
    <property type="match status" value="1"/>
</dbReference>
<keyword evidence="4" id="KW-0808">Transferase</keyword>
<evidence type="ECO:0000256" key="7">
    <source>
        <dbReference type="ARBA" id="ARBA00022840"/>
    </source>
</evidence>
<comment type="catalytic activity">
    <reaction evidence="1">
        <text>ATP + protein L-histidine = ADP + protein N-phospho-L-histidine.</text>
        <dbReference type="EC" id="2.7.13.3"/>
    </reaction>
</comment>
<dbReference type="SMART" id="SM00387">
    <property type="entry name" value="HATPase_c"/>
    <property type="match status" value="1"/>
</dbReference>
<dbReference type="SUPFAM" id="SSF55874">
    <property type="entry name" value="ATPase domain of HSP90 chaperone/DNA topoisomerase II/histidine kinase"/>
    <property type="match status" value="1"/>
</dbReference>
<dbReference type="InterPro" id="IPR005467">
    <property type="entry name" value="His_kinase_dom"/>
</dbReference>
<dbReference type="Gene3D" id="3.30.450.20">
    <property type="entry name" value="PAS domain"/>
    <property type="match status" value="1"/>
</dbReference>
<dbReference type="InterPro" id="IPR004358">
    <property type="entry name" value="Sig_transdc_His_kin-like_C"/>
</dbReference>
<keyword evidence="9" id="KW-0812">Transmembrane</keyword>
<evidence type="ECO:0000256" key="8">
    <source>
        <dbReference type="ARBA" id="ARBA00023012"/>
    </source>
</evidence>
<dbReference type="SUPFAM" id="SSF55785">
    <property type="entry name" value="PYP-like sensor domain (PAS domain)"/>
    <property type="match status" value="1"/>
</dbReference>
<dbReference type="GO" id="GO:0005524">
    <property type="term" value="F:ATP binding"/>
    <property type="evidence" value="ECO:0007669"/>
    <property type="project" value="UniProtKB-KW"/>
</dbReference>
<evidence type="ECO:0000256" key="6">
    <source>
        <dbReference type="ARBA" id="ARBA00022777"/>
    </source>
</evidence>
<keyword evidence="8" id="KW-0902">Two-component regulatory system</keyword>
<dbReference type="SUPFAM" id="SSF47384">
    <property type="entry name" value="Homodimeric domain of signal transducing histidine kinase"/>
    <property type="match status" value="1"/>
</dbReference>
<sequence length="551" mass="63362">MATQQNVAHKDQEVLPEEFLRSLTIKVCIIRLVLLGIIFTLIASTWINIIPSVHYFITYKDLYILFFVAGFGINILYLLSWNKFQSVYKFIRIQLISDIFFTLYLIFLTGGLKSAFSFLIVVVIFLYGRIFGLKSSFIISTIVILFYSFILFLQLKYPYWWGVTRFVFTSLLFFYFLNFVAICLINILLYLTKSQERGLVFELLSQEIALSHAEALKKSIFDSVESLIFVLSESGEIISLNKKAVEFLDRKKASFVIGKKIEFFSSELADIFNKNLENKNIFKVVLKGRKFWAKVSYLPGENIYIFFLNDVTEQEELQEKIFQMEKMASLGELAAGIAHEIKNPLAGIKASLQLLQDEQDKVLKDRLFRIVLNDIDRLDKLVKDFLAFAKPKEEVKEEVKVGDVIQDVLFLLRMRLKDVDIIIGPGVEKLIFYWNKEQLKQVILNLLVNAIEASLDGGKKIFIKAEINKNEQKLIIEDTGHGLSDEEKRRAFEPFFTTKKKGTGLGLSIALRLCHLNESSLEFDHGVKKGCKVVLSSKRLKKDNKGLDKNG</sequence>
<evidence type="ECO:0000256" key="2">
    <source>
        <dbReference type="ARBA" id="ARBA00012438"/>
    </source>
</evidence>
<evidence type="ECO:0000256" key="3">
    <source>
        <dbReference type="ARBA" id="ARBA00022553"/>
    </source>
</evidence>
<feature type="transmembrane region" description="Helical" evidence="9">
    <location>
        <begin position="62"/>
        <end position="79"/>
    </location>
</feature>
<evidence type="ECO:0000256" key="9">
    <source>
        <dbReference type="SAM" id="Phobius"/>
    </source>
</evidence>
<dbReference type="RefSeq" id="WP_092065688.1">
    <property type="nucleotide sequence ID" value="NZ_FNIN01000008.1"/>
</dbReference>
<protein>
    <recommendedName>
        <fullName evidence="2">histidine kinase</fullName>
        <ecNumber evidence="2">2.7.13.3</ecNumber>
    </recommendedName>
</protein>
<dbReference type="PANTHER" id="PTHR43065">
    <property type="entry name" value="SENSOR HISTIDINE KINASE"/>
    <property type="match status" value="1"/>
</dbReference>
<dbReference type="Gene3D" id="3.30.565.10">
    <property type="entry name" value="Histidine kinase-like ATPase, C-terminal domain"/>
    <property type="match status" value="1"/>
</dbReference>
<dbReference type="Pfam" id="PF02518">
    <property type="entry name" value="HATPase_c"/>
    <property type="match status" value="1"/>
</dbReference>
<dbReference type="PRINTS" id="PR00344">
    <property type="entry name" value="BCTRLSENSOR"/>
</dbReference>
<feature type="transmembrane region" description="Helical" evidence="9">
    <location>
        <begin position="167"/>
        <end position="191"/>
    </location>
</feature>
<feature type="domain" description="Histidine kinase" evidence="10">
    <location>
        <begin position="336"/>
        <end position="541"/>
    </location>
</feature>
<reference evidence="11 12" key="1">
    <citation type="submission" date="2016-10" db="EMBL/GenBank/DDBJ databases">
        <authorList>
            <person name="de Groot N.N."/>
        </authorList>
    </citation>
    <scope>NUCLEOTIDE SEQUENCE [LARGE SCALE GENOMIC DNA]</scope>
    <source>
        <strain evidence="11 12">DSM 15269</strain>
    </source>
</reference>
<dbReference type="InterPro" id="IPR035965">
    <property type="entry name" value="PAS-like_dom_sf"/>
</dbReference>
<evidence type="ECO:0000256" key="1">
    <source>
        <dbReference type="ARBA" id="ARBA00000085"/>
    </source>
</evidence>
<dbReference type="InterPro" id="IPR003594">
    <property type="entry name" value="HATPase_dom"/>
</dbReference>
<dbReference type="InterPro" id="IPR036890">
    <property type="entry name" value="HATPase_C_sf"/>
</dbReference>
<dbReference type="Proteomes" id="UP000199602">
    <property type="component" value="Unassembled WGS sequence"/>
</dbReference>
<dbReference type="PANTHER" id="PTHR43065:SF10">
    <property type="entry name" value="PEROXIDE STRESS-ACTIVATED HISTIDINE KINASE MAK3"/>
    <property type="match status" value="1"/>
</dbReference>